<dbReference type="EMBL" id="SKBQ01000005">
    <property type="protein sequence ID" value="TPX10083.1"/>
    <property type="molecule type" value="Genomic_DNA"/>
</dbReference>
<dbReference type="CDD" id="cd02440">
    <property type="entry name" value="AdoMet_MTases"/>
    <property type="match status" value="1"/>
</dbReference>
<evidence type="ECO:0000259" key="2">
    <source>
        <dbReference type="Pfam" id="PF13649"/>
    </source>
</evidence>
<dbReference type="Pfam" id="PF13649">
    <property type="entry name" value="Methyltransf_25"/>
    <property type="match status" value="1"/>
</dbReference>
<keyword evidence="1" id="KW-0808">Transferase</keyword>
<gene>
    <name evidence="3" type="ORF">E0L32_001280</name>
</gene>
<dbReference type="InterPro" id="IPR029063">
    <property type="entry name" value="SAM-dependent_MTases_sf"/>
</dbReference>
<dbReference type="OrthoDB" id="66144at2759"/>
<dbReference type="SUPFAM" id="SSF53335">
    <property type="entry name" value="S-adenosyl-L-methionine-dependent methyltransferases"/>
    <property type="match status" value="1"/>
</dbReference>
<dbReference type="PANTHER" id="PTHR43861">
    <property type="entry name" value="TRANS-ACONITATE 2-METHYLTRANSFERASE-RELATED"/>
    <property type="match status" value="1"/>
</dbReference>
<name>A0A507AQL7_9PEZI</name>
<dbReference type="InterPro" id="IPR041698">
    <property type="entry name" value="Methyltransf_25"/>
</dbReference>
<proteinExistence type="predicted"/>
<organism evidence="3 4">
    <name type="scientific">Thyridium curvatum</name>
    <dbReference type="NCBI Taxonomy" id="1093900"/>
    <lineage>
        <taxon>Eukaryota</taxon>
        <taxon>Fungi</taxon>
        <taxon>Dikarya</taxon>
        <taxon>Ascomycota</taxon>
        <taxon>Pezizomycotina</taxon>
        <taxon>Sordariomycetes</taxon>
        <taxon>Sordariomycetidae</taxon>
        <taxon>Thyridiales</taxon>
        <taxon>Thyridiaceae</taxon>
        <taxon>Thyridium</taxon>
    </lineage>
</organism>
<keyword evidence="4" id="KW-1185">Reference proteome</keyword>
<dbReference type="InParanoid" id="A0A507AQL7"/>
<reference evidence="3 4" key="1">
    <citation type="submission" date="2019-06" db="EMBL/GenBank/DDBJ databases">
        <title>Draft genome sequence of the filamentous fungus Phialemoniopsis curvata isolated from diesel fuel.</title>
        <authorList>
            <person name="Varaljay V.A."/>
            <person name="Lyon W.J."/>
            <person name="Crouch A.L."/>
            <person name="Drake C.E."/>
            <person name="Hollomon J.M."/>
            <person name="Nadeau L.J."/>
            <person name="Nunn H.S."/>
            <person name="Stevenson B.S."/>
            <person name="Bojanowski C.L."/>
            <person name="Crookes-Goodson W.J."/>
        </authorList>
    </citation>
    <scope>NUCLEOTIDE SEQUENCE [LARGE SCALE GENOMIC DNA]</scope>
    <source>
        <strain evidence="3 4">D216</strain>
    </source>
</reference>
<comment type="caution">
    <text evidence="3">The sequence shown here is derived from an EMBL/GenBank/DDBJ whole genome shotgun (WGS) entry which is preliminary data.</text>
</comment>
<dbReference type="RefSeq" id="XP_030991794.1">
    <property type="nucleotide sequence ID" value="XM_031135341.1"/>
</dbReference>
<sequence>MAQRNIYDNPSFFSAYRGLKDGDTKQGTVGGGLTHDDLTRILPPLKDTSILDLGCGDGWFSYWAVTCGGAAKVKGLDSSILQIRAAQSTAARLGDDQANRLTYQIADLNTLTPVKNTYHIVFSSLTLHYLRDLKGLMESIFASLKPGGMFYFTVEHPIYTAPTHREVCTHPATTKTAKDGEGRHDAETAAPAADAHWRLNGYWDQGPRTHYWLGHEVEKQHWKMETYVNSLVGTGFELVYMHEWPRVDDGKHKAESWWLPTEVGPTYLMLGARKRED</sequence>
<dbReference type="GeneID" id="41968727"/>
<evidence type="ECO:0000313" key="3">
    <source>
        <dbReference type="EMBL" id="TPX10083.1"/>
    </source>
</evidence>
<evidence type="ECO:0000256" key="1">
    <source>
        <dbReference type="ARBA" id="ARBA00022679"/>
    </source>
</evidence>
<dbReference type="Proteomes" id="UP000319257">
    <property type="component" value="Unassembled WGS sequence"/>
</dbReference>
<protein>
    <recommendedName>
        <fullName evidence="2">Methyltransferase domain-containing protein</fullName>
    </recommendedName>
</protein>
<dbReference type="Gene3D" id="3.40.50.150">
    <property type="entry name" value="Vaccinia Virus protein VP39"/>
    <property type="match status" value="1"/>
</dbReference>
<dbReference type="STRING" id="1093900.A0A507AQL7"/>
<feature type="domain" description="Methyltransferase" evidence="2">
    <location>
        <begin position="50"/>
        <end position="148"/>
    </location>
</feature>
<dbReference type="GO" id="GO:0016740">
    <property type="term" value="F:transferase activity"/>
    <property type="evidence" value="ECO:0007669"/>
    <property type="project" value="UniProtKB-KW"/>
</dbReference>
<evidence type="ECO:0000313" key="4">
    <source>
        <dbReference type="Proteomes" id="UP000319257"/>
    </source>
</evidence>
<dbReference type="AlphaFoldDB" id="A0A507AQL7"/>
<accession>A0A507AQL7</accession>